<comment type="caution">
    <text evidence="3">The sequence shown here is derived from an EMBL/GenBank/DDBJ whole genome shotgun (WGS) entry which is preliminary data.</text>
</comment>
<keyword evidence="4" id="KW-1185">Reference proteome</keyword>
<feature type="domain" description="6-phosphogluconate dehydrogenase NADP-binding" evidence="1">
    <location>
        <begin position="11"/>
        <end position="143"/>
    </location>
</feature>
<dbReference type="InterPro" id="IPR013328">
    <property type="entry name" value="6PGD_dom2"/>
</dbReference>
<dbReference type="Pfam" id="PF03446">
    <property type="entry name" value="NAD_binding_2"/>
    <property type="match status" value="1"/>
</dbReference>
<dbReference type="PANTHER" id="PTHR43580:SF2">
    <property type="entry name" value="CYTOKINE-LIKE NUCLEAR FACTOR N-PAC"/>
    <property type="match status" value="1"/>
</dbReference>
<dbReference type="Gene3D" id="3.40.50.720">
    <property type="entry name" value="NAD(P)-binding Rossmann-like Domain"/>
    <property type="match status" value="1"/>
</dbReference>
<evidence type="ECO:0000259" key="1">
    <source>
        <dbReference type="Pfam" id="PF03446"/>
    </source>
</evidence>
<evidence type="ECO:0000259" key="2">
    <source>
        <dbReference type="Pfam" id="PF09130"/>
    </source>
</evidence>
<dbReference type="Pfam" id="PF09130">
    <property type="entry name" value="DUF1932"/>
    <property type="match status" value="1"/>
</dbReference>
<dbReference type="OrthoDB" id="1271986at2"/>
<dbReference type="AlphaFoldDB" id="A0A540VX54"/>
<organism evidence="3 4">
    <name type="scientific">Kitasatospora acidiphila</name>
    <dbReference type="NCBI Taxonomy" id="2567942"/>
    <lineage>
        <taxon>Bacteria</taxon>
        <taxon>Bacillati</taxon>
        <taxon>Actinomycetota</taxon>
        <taxon>Actinomycetes</taxon>
        <taxon>Kitasatosporales</taxon>
        <taxon>Streptomycetaceae</taxon>
        <taxon>Kitasatospora</taxon>
    </lineage>
</organism>
<accession>A0A540VX54</accession>
<feature type="domain" description="Phosphogluconate dehydrogenase NAD-binding putative C-terminal" evidence="2">
    <location>
        <begin position="190"/>
        <end position="258"/>
    </location>
</feature>
<gene>
    <name evidence="3" type="ORF">E6W39_02665</name>
</gene>
<dbReference type="GO" id="GO:0050661">
    <property type="term" value="F:NADP binding"/>
    <property type="evidence" value="ECO:0007669"/>
    <property type="project" value="InterPro"/>
</dbReference>
<evidence type="ECO:0000313" key="4">
    <source>
        <dbReference type="Proteomes" id="UP000319103"/>
    </source>
</evidence>
<dbReference type="InterPro" id="IPR015814">
    <property type="entry name" value="Pgluconate_DH_NAD-bd_C"/>
</dbReference>
<dbReference type="SUPFAM" id="SSF48179">
    <property type="entry name" value="6-phosphogluconate dehydrogenase C-terminal domain-like"/>
    <property type="match status" value="1"/>
</dbReference>
<proteinExistence type="predicted"/>
<evidence type="ECO:0000313" key="3">
    <source>
        <dbReference type="EMBL" id="TQF01339.1"/>
    </source>
</evidence>
<dbReference type="SUPFAM" id="SSF51735">
    <property type="entry name" value="NAD(P)-binding Rossmann-fold domains"/>
    <property type="match status" value="1"/>
</dbReference>
<reference evidence="3 4" key="1">
    <citation type="submission" date="2019-06" db="EMBL/GenBank/DDBJ databases">
        <title>Description of Kitasatospora acidophila sp. nov. isolated from pine grove soil, and reclassification of Streptomyces novaecaesareae to Kitasatospora novaeceasareae comb. nov.</title>
        <authorList>
            <person name="Kim M.J."/>
        </authorList>
    </citation>
    <scope>NUCLEOTIDE SEQUENCE [LARGE SCALE GENOMIC DNA]</scope>
    <source>
        <strain evidence="3 4">MMS16-CNU292</strain>
    </source>
</reference>
<dbReference type="EMBL" id="VIGB01000003">
    <property type="protein sequence ID" value="TQF01339.1"/>
    <property type="molecule type" value="Genomic_DNA"/>
</dbReference>
<dbReference type="InterPro" id="IPR008927">
    <property type="entry name" value="6-PGluconate_DH-like_C_sf"/>
</dbReference>
<dbReference type="PANTHER" id="PTHR43580">
    <property type="entry name" value="OXIDOREDUCTASE GLYR1-RELATED"/>
    <property type="match status" value="1"/>
</dbReference>
<sequence>MSSVITVLHPGQMGAAVAHQLRLAGHDVLWVTEGRSAATANRAAAAGLRPASRLGEALAGSDIVFSICPPAAAEDLAAQVAAVGFGGVYVEANAVSPGTVATIKGILKPTGAALVDGSIIGPLPGGGVGARLYLAGGEQHAEAVAALFAGTLVSARVLDREPGAASALKMAFAAYQKSARTLAAVAHALADDHGVSDELLAEAASMPSDILLDREYLRSVAPRAWRWGPEMQEIARTLREAGLPDDLALAASRTLAHWATLKDTDRPPLTRVLAALHRQPS</sequence>
<dbReference type="InterPro" id="IPR006115">
    <property type="entry name" value="6PGDH_NADP-bd"/>
</dbReference>
<dbReference type="InterPro" id="IPR051265">
    <property type="entry name" value="HIBADH-related_NP60_sf"/>
</dbReference>
<dbReference type="Gene3D" id="1.10.1040.10">
    <property type="entry name" value="N-(1-d-carboxylethyl)-l-norvaline Dehydrogenase, domain 2"/>
    <property type="match status" value="1"/>
</dbReference>
<dbReference type="RefSeq" id="WP_141632071.1">
    <property type="nucleotide sequence ID" value="NZ_VIGB01000003.1"/>
</dbReference>
<name>A0A540VX54_9ACTN</name>
<dbReference type="Proteomes" id="UP000319103">
    <property type="component" value="Unassembled WGS sequence"/>
</dbReference>
<dbReference type="InterPro" id="IPR036291">
    <property type="entry name" value="NAD(P)-bd_dom_sf"/>
</dbReference>
<protein>
    <submittedName>
        <fullName evidence="3">NAD(P)-dependent oxidoreductase</fullName>
    </submittedName>
</protein>